<proteinExistence type="predicted"/>
<dbReference type="Proteomes" id="UP001295444">
    <property type="component" value="Chromosome 10"/>
</dbReference>
<dbReference type="AlphaFoldDB" id="A0AAD1WL90"/>
<reference evidence="1" key="1">
    <citation type="submission" date="2022-03" db="EMBL/GenBank/DDBJ databases">
        <authorList>
            <person name="Alioto T."/>
            <person name="Alioto T."/>
            <person name="Gomez Garrido J."/>
        </authorList>
    </citation>
    <scope>NUCLEOTIDE SEQUENCE</scope>
</reference>
<organism evidence="1 2">
    <name type="scientific">Pelobates cultripes</name>
    <name type="common">Western spadefoot toad</name>
    <dbReference type="NCBI Taxonomy" id="61616"/>
    <lineage>
        <taxon>Eukaryota</taxon>
        <taxon>Metazoa</taxon>
        <taxon>Chordata</taxon>
        <taxon>Craniata</taxon>
        <taxon>Vertebrata</taxon>
        <taxon>Euteleostomi</taxon>
        <taxon>Amphibia</taxon>
        <taxon>Batrachia</taxon>
        <taxon>Anura</taxon>
        <taxon>Pelobatoidea</taxon>
        <taxon>Pelobatidae</taxon>
        <taxon>Pelobates</taxon>
    </lineage>
</organism>
<gene>
    <name evidence="1" type="ORF">PECUL_23A048782</name>
</gene>
<keyword evidence="2" id="KW-1185">Reference proteome</keyword>
<dbReference type="EMBL" id="OW240921">
    <property type="protein sequence ID" value="CAH2318853.1"/>
    <property type="molecule type" value="Genomic_DNA"/>
</dbReference>
<evidence type="ECO:0000313" key="1">
    <source>
        <dbReference type="EMBL" id="CAH2318853.1"/>
    </source>
</evidence>
<accession>A0AAD1WL90</accession>
<sequence length="49" mass="5717">MPPPGRDATPEERSDWPSLTGLLLLLCGKRRLELPAADEEPEEWREWWS</sequence>
<name>A0AAD1WL90_PELCU</name>
<protein>
    <submittedName>
        <fullName evidence="1">Uncharacterized protein</fullName>
    </submittedName>
</protein>
<evidence type="ECO:0000313" key="2">
    <source>
        <dbReference type="Proteomes" id="UP001295444"/>
    </source>
</evidence>